<dbReference type="AlphaFoldDB" id="A0AAV4UD74"/>
<evidence type="ECO:0000313" key="1">
    <source>
        <dbReference type="EMBL" id="GIY55765.1"/>
    </source>
</evidence>
<name>A0AAV4UD74_CAEEX</name>
<evidence type="ECO:0000313" key="2">
    <source>
        <dbReference type="Proteomes" id="UP001054945"/>
    </source>
</evidence>
<keyword evidence="2" id="KW-1185">Reference proteome</keyword>
<comment type="caution">
    <text evidence="1">The sequence shown here is derived from an EMBL/GenBank/DDBJ whole genome shotgun (WGS) entry which is preliminary data.</text>
</comment>
<proteinExistence type="predicted"/>
<organism evidence="1 2">
    <name type="scientific">Caerostris extrusa</name>
    <name type="common">Bark spider</name>
    <name type="synonym">Caerostris bankana</name>
    <dbReference type="NCBI Taxonomy" id="172846"/>
    <lineage>
        <taxon>Eukaryota</taxon>
        <taxon>Metazoa</taxon>
        <taxon>Ecdysozoa</taxon>
        <taxon>Arthropoda</taxon>
        <taxon>Chelicerata</taxon>
        <taxon>Arachnida</taxon>
        <taxon>Araneae</taxon>
        <taxon>Araneomorphae</taxon>
        <taxon>Entelegynae</taxon>
        <taxon>Araneoidea</taxon>
        <taxon>Araneidae</taxon>
        <taxon>Caerostris</taxon>
    </lineage>
</organism>
<sequence length="103" mass="12058">MPYTAEKHVYLSRAIVFLTFVNFDARKWDSESYSNHVGVFIWEARKVFSWCFNCVVEPSSWNHLENNNPAHFVHMTNDETILYSKQKASIWASRWSDAGQPNA</sequence>
<gene>
    <name evidence="1" type="ORF">CEXT_602571</name>
</gene>
<protein>
    <submittedName>
        <fullName evidence="1">Uncharacterized protein</fullName>
    </submittedName>
</protein>
<dbReference type="Proteomes" id="UP001054945">
    <property type="component" value="Unassembled WGS sequence"/>
</dbReference>
<reference evidence="1 2" key="1">
    <citation type="submission" date="2021-06" db="EMBL/GenBank/DDBJ databases">
        <title>Caerostris extrusa draft genome.</title>
        <authorList>
            <person name="Kono N."/>
            <person name="Arakawa K."/>
        </authorList>
    </citation>
    <scope>NUCLEOTIDE SEQUENCE [LARGE SCALE GENOMIC DNA]</scope>
</reference>
<dbReference type="EMBL" id="BPLR01012672">
    <property type="protein sequence ID" value="GIY55765.1"/>
    <property type="molecule type" value="Genomic_DNA"/>
</dbReference>
<accession>A0AAV4UD74</accession>